<dbReference type="RefSeq" id="WP_093798193.1">
    <property type="nucleotide sequence ID" value="NZ_CP155571.1"/>
</dbReference>
<organism evidence="2 3">
    <name type="scientific">Sporomusa acidovorans (strain ATCC 49682 / DSM 3132 / Mol)</name>
    <dbReference type="NCBI Taxonomy" id="1123286"/>
    <lineage>
        <taxon>Bacteria</taxon>
        <taxon>Bacillati</taxon>
        <taxon>Bacillota</taxon>
        <taxon>Negativicutes</taxon>
        <taxon>Selenomonadales</taxon>
        <taxon>Sporomusaceae</taxon>
        <taxon>Sporomusa</taxon>
    </lineage>
</organism>
<sequence length="71" mass="8008">MGRSIPCKNCVRYTTSTFTQAAQEIAARVGTRIVLIDGLQLAQLMIDYSVGVATETVYEIKRIDLDYFMEE</sequence>
<name>A0ABZ3IY22_SPOA4</name>
<proteinExistence type="predicted"/>
<dbReference type="Pfam" id="PF04471">
    <property type="entry name" value="Mrr_cat"/>
    <property type="match status" value="1"/>
</dbReference>
<dbReference type="InterPro" id="IPR007560">
    <property type="entry name" value="Restrct_endonuc_IV_Mrr"/>
</dbReference>
<evidence type="ECO:0000313" key="3">
    <source>
        <dbReference type="Proteomes" id="UP000216052"/>
    </source>
</evidence>
<dbReference type="InterPro" id="IPR011856">
    <property type="entry name" value="tRNA_endonuc-like_dom_sf"/>
</dbReference>
<dbReference type="Proteomes" id="UP000216052">
    <property type="component" value="Chromosome"/>
</dbReference>
<dbReference type="EMBL" id="CP155571">
    <property type="protein sequence ID" value="XFO70675.1"/>
    <property type="molecule type" value="Genomic_DNA"/>
</dbReference>
<evidence type="ECO:0000313" key="2">
    <source>
        <dbReference type="EMBL" id="XFO70675.1"/>
    </source>
</evidence>
<dbReference type="InterPro" id="IPR052906">
    <property type="entry name" value="Type_IV_Methyl-Rstrct_Enzyme"/>
</dbReference>
<dbReference type="PANTHER" id="PTHR30015:SF7">
    <property type="entry name" value="TYPE IV METHYL-DIRECTED RESTRICTION ENZYME ECOKMRR"/>
    <property type="match status" value="1"/>
</dbReference>
<evidence type="ECO:0000259" key="1">
    <source>
        <dbReference type="Pfam" id="PF04471"/>
    </source>
</evidence>
<dbReference type="Gene3D" id="3.40.1350.10">
    <property type="match status" value="1"/>
</dbReference>
<feature type="domain" description="Restriction endonuclease type IV Mrr" evidence="1">
    <location>
        <begin position="8"/>
        <end position="45"/>
    </location>
</feature>
<keyword evidence="3" id="KW-1185">Reference proteome</keyword>
<reference evidence="2" key="1">
    <citation type="submission" date="2024-05" db="EMBL/GenBank/DDBJ databases">
        <title>Isolation and characterization of Sporomusa carbonis sp. nov., a carboxydotrophic hydrogenogen in the genus of Sporomusa isolated from a charcoal burning pile.</title>
        <authorList>
            <person name="Boeer T."/>
            <person name="Rosenbaum F."/>
            <person name="Eysell L."/>
            <person name="Mueller V."/>
            <person name="Daniel R."/>
            <person name="Poehlein A."/>
        </authorList>
    </citation>
    <scope>NUCLEOTIDE SEQUENCE [LARGE SCALE GENOMIC DNA]</scope>
    <source>
        <strain evidence="2">DSM 3132</strain>
    </source>
</reference>
<dbReference type="PANTHER" id="PTHR30015">
    <property type="entry name" value="MRR RESTRICTION SYSTEM PROTEIN"/>
    <property type="match status" value="1"/>
</dbReference>
<accession>A0ABZ3IY22</accession>
<gene>
    <name evidence="2" type="ORF">SPACI_006740</name>
</gene>
<protein>
    <recommendedName>
        <fullName evidence="1">Restriction endonuclease type IV Mrr domain-containing protein</fullName>
    </recommendedName>
</protein>